<keyword evidence="3" id="KW-1017">Isopeptide bond</keyword>
<dbReference type="SUPFAM" id="SSF54736">
    <property type="entry name" value="ClpS-like"/>
    <property type="match status" value="1"/>
</dbReference>
<evidence type="ECO:0000256" key="10">
    <source>
        <dbReference type="ARBA" id="ARBA00058301"/>
    </source>
</evidence>
<dbReference type="Pfam" id="PF16320">
    <property type="entry name" value="Ribosomal_L12_N"/>
    <property type="match status" value="1"/>
</dbReference>
<keyword evidence="7" id="KW-0007">Acetylation</keyword>
<evidence type="ECO:0000259" key="14">
    <source>
        <dbReference type="Pfam" id="PF16320"/>
    </source>
</evidence>
<keyword evidence="6 16" id="KW-0689">Ribosomal protein</keyword>
<evidence type="ECO:0000256" key="8">
    <source>
        <dbReference type="ARBA" id="ARBA00023128"/>
    </source>
</evidence>
<dbReference type="PANTHER" id="PTHR45987">
    <property type="entry name" value="39S RIBOSOMAL PROTEIN L12"/>
    <property type="match status" value="1"/>
</dbReference>
<name>A0A2U3W8H6_ODORO</name>
<dbReference type="HAMAP" id="MF_00368">
    <property type="entry name" value="Ribosomal_bL12"/>
    <property type="match status" value="1"/>
</dbReference>
<comment type="function">
    <text evidence="10">As a component of the mitochondrial large ribosomal subunit, plays a role in mitochondrial translation. When present in mitochondria as a free protein not associated with the ribosome, associates with mitochondrial RNA polymerase POLRMT to activate transcription. Required for POLRMT stability.</text>
</comment>
<dbReference type="Pfam" id="PF00542">
    <property type="entry name" value="Ribosomal_L12"/>
    <property type="match status" value="1"/>
</dbReference>
<evidence type="ECO:0000256" key="7">
    <source>
        <dbReference type="ARBA" id="ARBA00022990"/>
    </source>
</evidence>
<evidence type="ECO:0000256" key="1">
    <source>
        <dbReference type="ARBA" id="ARBA00004173"/>
    </source>
</evidence>
<dbReference type="GO" id="GO:0005743">
    <property type="term" value="C:mitochondrial inner membrane"/>
    <property type="evidence" value="ECO:0007669"/>
    <property type="project" value="UniProtKB-ARBA"/>
</dbReference>
<dbReference type="GO" id="GO:0003735">
    <property type="term" value="F:structural constituent of ribosome"/>
    <property type="evidence" value="ECO:0007669"/>
    <property type="project" value="InterPro"/>
</dbReference>
<dbReference type="FunFam" id="3.30.1390.10:FF:000001">
    <property type="entry name" value="50S ribosomal protein L7/L12"/>
    <property type="match status" value="1"/>
</dbReference>
<feature type="domain" description="Large ribosomal subunit protein bL12 oligomerization" evidence="14">
    <location>
        <begin position="63"/>
        <end position="113"/>
    </location>
</feature>
<evidence type="ECO:0000313" key="15">
    <source>
        <dbReference type="Proteomes" id="UP000245340"/>
    </source>
</evidence>
<evidence type="ECO:0000256" key="4">
    <source>
        <dbReference type="ARBA" id="ARBA00022843"/>
    </source>
</evidence>
<dbReference type="Gene3D" id="1.20.5.710">
    <property type="entry name" value="Single helix bin"/>
    <property type="match status" value="1"/>
</dbReference>
<dbReference type="FunFam" id="1.20.5.710:FF:000006">
    <property type="entry name" value="39S ribosomal protein L12, mitochondrial"/>
    <property type="match status" value="1"/>
</dbReference>
<dbReference type="GeneID" id="101380218"/>
<keyword evidence="4" id="KW-0832">Ubl conjugation</keyword>
<evidence type="ECO:0000256" key="9">
    <source>
        <dbReference type="ARBA" id="ARBA00023274"/>
    </source>
</evidence>
<dbReference type="Gene3D" id="3.30.1390.10">
    <property type="match status" value="1"/>
</dbReference>
<keyword evidence="9" id="KW-0687">Ribonucleoprotein</keyword>
<dbReference type="GO" id="GO:0005762">
    <property type="term" value="C:mitochondrial large ribosomal subunit"/>
    <property type="evidence" value="ECO:0007669"/>
    <property type="project" value="TreeGrafter"/>
</dbReference>
<protein>
    <recommendedName>
        <fullName evidence="11">Large ribosomal subunit protein bL12m</fullName>
    </recommendedName>
    <alternativeName>
        <fullName evidence="12">39S ribosomal protein L12, mitochondrial</fullName>
    </alternativeName>
</protein>
<dbReference type="Proteomes" id="UP000245340">
    <property type="component" value="Unplaced"/>
</dbReference>
<dbReference type="InterPro" id="IPR008932">
    <property type="entry name" value="Ribosomal_bL12_oligo"/>
</dbReference>
<dbReference type="GO" id="GO:0003729">
    <property type="term" value="F:mRNA binding"/>
    <property type="evidence" value="ECO:0007669"/>
    <property type="project" value="TreeGrafter"/>
</dbReference>
<organism evidence="15 16">
    <name type="scientific">Odobenus rosmarus divergens</name>
    <name type="common">Pacific walrus</name>
    <dbReference type="NCBI Taxonomy" id="9708"/>
    <lineage>
        <taxon>Eukaryota</taxon>
        <taxon>Metazoa</taxon>
        <taxon>Chordata</taxon>
        <taxon>Craniata</taxon>
        <taxon>Vertebrata</taxon>
        <taxon>Euteleostomi</taxon>
        <taxon>Mammalia</taxon>
        <taxon>Eutheria</taxon>
        <taxon>Laurasiatheria</taxon>
        <taxon>Carnivora</taxon>
        <taxon>Caniformia</taxon>
        <taxon>Pinnipedia</taxon>
        <taxon>Odobenidae</taxon>
        <taxon>Odobenus</taxon>
    </lineage>
</organism>
<evidence type="ECO:0000256" key="12">
    <source>
        <dbReference type="ARBA" id="ARBA00075329"/>
    </source>
</evidence>
<dbReference type="GO" id="GO:0006412">
    <property type="term" value="P:translation"/>
    <property type="evidence" value="ECO:0007669"/>
    <property type="project" value="InterPro"/>
</dbReference>
<evidence type="ECO:0000313" key="16">
    <source>
        <dbReference type="RefSeq" id="XP_004404546.1"/>
    </source>
</evidence>
<evidence type="ECO:0000259" key="13">
    <source>
        <dbReference type="Pfam" id="PF00542"/>
    </source>
</evidence>
<dbReference type="InterPro" id="IPR000206">
    <property type="entry name" value="Ribosomal_bL12"/>
</dbReference>
<accession>A0A2U3W8H6</accession>
<dbReference type="SUPFAM" id="SSF48300">
    <property type="entry name" value="Ribosomal protein L7/12, oligomerisation (N-terminal) domain"/>
    <property type="match status" value="1"/>
</dbReference>
<evidence type="ECO:0000256" key="11">
    <source>
        <dbReference type="ARBA" id="ARBA00072684"/>
    </source>
</evidence>
<comment type="similarity">
    <text evidence="2">Belongs to the bacterial ribosomal protein bL12 family.</text>
</comment>
<dbReference type="InterPro" id="IPR014719">
    <property type="entry name" value="Ribosomal_bL12_C/ClpS-like"/>
</dbReference>
<evidence type="ECO:0000256" key="6">
    <source>
        <dbReference type="ARBA" id="ARBA00022980"/>
    </source>
</evidence>
<proteinExistence type="inferred from homology"/>
<dbReference type="InterPro" id="IPR036235">
    <property type="entry name" value="Ribosomal_bL12_oligo_N_sf"/>
</dbReference>
<dbReference type="RefSeq" id="XP_004404546.1">
    <property type="nucleotide sequence ID" value="XM_004404489.2"/>
</dbReference>
<comment type="subcellular location">
    <subcellularLocation>
        <location evidence="1">Mitochondrion</location>
    </subcellularLocation>
</comment>
<sequence length="198" mass="21290">MLLAAARPLWGPCLGLQGAALRLARQQVPRVCTVRLMRCGGHRMGEALAGAPLDNAPKEYPPKIQQLVQDIASLTLLEISDLNELLKKTLKIQDVGLMPMGGTMPGAAPAAAAPPEVEEDIPTQKERTHFTVRLTEAKPVDKVKLIKEIKNYIQGINLVQAKKLVESLPQEIKANVAKAEAEKIKAALEAAGGTVVLE</sequence>
<gene>
    <name evidence="16" type="primary">MRPL12</name>
</gene>
<evidence type="ECO:0000256" key="3">
    <source>
        <dbReference type="ARBA" id="ARBA00022499"/>
    </source>
</evidence>
<keyword evidence="8" id="KW-0496">Mitochondrion</keyword>
<dbReference type="CTD" id="6182"/>
<evidence type="ECO:0000256" key="5">
    <source>
        <dbReference type="ARBA" id="ARBA00022946"/>
    </source>
</evidence>
<feature type="domain" description="Large ribosomal subunit protein bL12 C-terminal" evidence="13">
    <location>
        <begin position="130"/>
        <end position="197"/>
    </location>
</feature>
<reference evidence="16" key="1">
    <citation type="submission" date="2025-08" db="UniProtKB">
        <authorList>
            <consortium name="RefSeq"/>
        </authorList>
    </citation>
    <scope>IDENTIFICATION</scope>
</reference>
<keyword evidence="15" id="KW-1185">Reference proteome</keyword>
<keyword evidence="5" id="KW-0809">Transit peptide</keyword>
<dbReference type="AlphaFoldDB" id="A0A2U3W8H6"/>
<evidence type="ECO:0000256" key="2">
    <source>
        <dbReference type="ARBA" id="ARBA00007197"/>
    </source>
</evidence>
<dbReference type="PANTHER" id="PTHR45987:SF4">
    <property type="entry name" value="LARGE RIBOSOMAL SUBUNIT PROTEIN BL12M"/>
    <property type="match status" value="1"/>
</dbReference>
<dbReference type="InterPro" id="IPR013823">
    <property type="entry name" value="Ribosomal_bL12_C"/>
</dbReference>